<keyword evidence="7" id="KW-0249">Electron transport</keyword>
<comment type="caution">
    <text evidence="13">The sequence shown here is derived from an EMBL/GenBank/DDBJ whole genome shotgun (WGS) entry which is preliminary data.</text>
</comment>
<dbReference type="CDD" id="cd08761">
    <property type="entry name" value="Cyt_b561_CYB561D2_like"/>
    <property type="match status" value="1"/>
</dbReference>
<evidence type="ECO:0000256" key="8">
    <source>
        <dbReference type="ARBA" id="ARBA00022989"/>
    </source>
</evidence>
<dbReference type="EMBL" id="MCGE01000017">
    <property type="protein sequence ID" value="ORZ13200.1"/>
    <property type="molecule type" value="Genomic_DNA"/>
</dbReference>
<feature type="transmembrane region" description="Helical" evidence="11">
    <location>
        <begin position="213"/>
        <end position="232"/>
    </location>
</feature>
<evidence type="ECO:0000256" key="9">
    <source>
        <dbReference type="ARBA" id="ARBA00023004"/>
    </source>
</evidence>
<dbReference type="InterPro" id="IPR006593">
    <property type="entry name" value="Cyt_b561/ferric_Rdtase_TM"/>
</dbReference>
<keyword evidence="9" id="KW-0408">Iron</keyword>
<protein>
    <submittedName>
        <fullName evidence="13">Eukaryotic cytochrome b561-domain-containing protein</fullName>
    </submittedName>
</protein>
<feature type="transmembrane region" description="Helical" evidence="11">
    <location>
        <begin position="178"/>
        <end position="201"/>
    </location>
</feature>
<dbReference type="Gene3D" id="1.20.120.1770">
    <property type="match status" value="1"/>
</dbReference>
<evidence type="ECO:0000256" key="5">
    <source>
        <dbReference type="ARBA" id="ARBA00022692"/>
    </source>
</evidence>
<feature type="transmembrane region" description="Helical" evidence="11">
    <location>
        <begin position="145"/>
        <end position="166"/>
    </location>
</feature>
<organism evidence="13 14">
    <name type="scientific">Absidia repens</name>
    <dbReference type="NCBI Taxonomy" id="90262"/>
    <lineage>
        <taxon>Eukaryota</taxon>
        <taxon>Fungi</taxon>
        <taxon>Fungi incertae sedis</taxon>
        <taxon>Mucoromycota</taxon>
        <taxon>Mucoromycotina</taxon>
        <taxon>Mucoromycetes</taxon>
        <taxon>Mucorales</taxon>
        <taxon>Cunninghamellaceae</taxon>
        <taxon>Absidia</taxon>
    </lineage>
</organism>
<dbReference type="InterPro" id="IPR036259">
    <property type="entry name" value="MFS_trans_sf"/>
</dbReference>
<dbReference type="Proteomes" id="UP000193560">
    <property type="component" value="Unassembled WGS sequence"/>
</dbReference>
<evidence type="ECO:0000313" key="14">
    <source>
        <dbReference type="Proteomes" id="UP000193560"/>
    </source>
</evidence>
<dbReference type="InterPro" id="IPR045150">
    <property type="entry name" value="CYB561D1/2"/>
</dbReference>
<keyword evidence="10 11" id="KW-0472">Membrane</keyword>
<evidence type="ECO:0000256" key="6">
    <source>
        <dbReference type="ARBA" id="ARBA00022723"/>
    </source>
</evidence>
<comment type="cofactor">
    <cofactor evidence="1">
        <name>heme b</name>
        <dbReference type="ChEBI" id="CHEBI:60344"/>
    </cofactor>
</comment>
<keyword evidence="8 11" id="KW-1133">Transmembrane helix</keyword>
<evidence type="ECO:0000256" key="1">
    <source>
        <dbReference type="ARBA" id="ARBA00001970"/>
    </source>
</evidence>
<dbReference type="PROSITE" id="PS50939">
    <property type="entry name" value="CYTOCHROME_B561"/>
    <property type="match status" value="1"/>
</dbReference>
<evidence type="ECO:0000256" key="4">
    <source>
        <dbReference type="ARBA" id="ARBA00022617"/>
    </source>
</evidence>
<feature type="transmembrane region" description="Helical" evidence="11">
    <location>
        <begin position="42"/>
        <end position="62"/>
    </location>
</feature>
<dbReference type="PANTHER" id="PTHR15422">
    <property type="entry name" value="OS05G0565100 PROTEIN"/>
    <property type="match status" value="1"/>
</dbReference>
<evidence type="ECO:0000313" key="13">
    <source>
        <dbReference type="EMBL" id="ORZ13200.1"/>
    </source>
</evidence>
<evidence type="ECO:0000256" key="3">
    <source>
        <dbReference type="ARBA" id="ARBA00022448"/>
    </source>
</evidence>
<gene>
    <name evidence="13" type="ORF">BCR42DRAFT_378433</name>
</gene>
<dbReference type="GO" id="GO:0046872">
    <property type="term" value="F:metal ion binding"/>
    <property type="evidence" value="ECO:0007669"/>
    <property type="project" value="UniProtKB-KW"/>
</dbReference>
<keyword evidence="6" id="KW-0479">Metal-binding</keyword>
<name>A0A1X2IBA1_9FUNG</name>
<proteinExistence type="predicted"/>
<keyword evidence="14" id="KW-1185">Reference proteome</keyword>
<dbReference type="AlphaFoldDB" id="A0A1X2IBA1"/>
<dbReference type="SUPFAM" id="SSF103473">
    <property type="entry name" value="MFS general substrate transporter"/>
    <property type="match status" value="1"/>
</dbReference>
<keyword evidence="3" id="KW-0813">Transport</keyword>
<feature type="domain" description="Cytochrome b561" evidence="12">
    <location>
        <begin position="35"/>
        <end position="232"/>
    </location>
</feature>
<dbReference type="GO" id="GO:0140575">
    <property type="term" value="F:transmembrane monodehydroascorbate reductase activity"/>
    <property type="evidence" value="ECO:0007669"/>
    <property type="project" value="InterPro"/>
</dbReference>
<dbReference type="Pfam" id="PF03188">
    <property type="entry name" value="Cytochrom_B561"/>
    <property type="match status" value="1"/>
</dbReference>
<dbReference type="PANTHER" id="PTHR15422:SF45">
    <property type="entry name" value="CYTOCHROME B561 DOMAIN-CONTAINING PROTEIN"/>
    <property type="match status" value="1"/>
</dbReference>
<evidence type="ECO:0000256" key="11">
    <source>
        <dbReference type="SAM" id="Phobius"/>
    </source>
</evidence>
<comment type="subcellular location">
    <subcellularLocation>
        <location evidence="2">Membrane</location>
        <topology evidence="2">Multi-pass membrane protein</topology>
    </subcellularLocation>
</comment>
<accession>A0A1X2IBA1</accession>
<reference evidence="13 14" key="1">
    <citation type="submission" date="2016-07" db="EMBL/GenBank/DDBJ databases">
        <title>Pervasive Adenine N6-methylation of Active Genes in Fungi.</title>
        <authorList>
            <consortium name="DOE Joint Genome Institute"/>
            <person name="Mondo S.J."/>
            <person name="Dannebaum R.O."/>
            <person name="Kuo R.C."/>
            <person name="Labutti K."/>
            <person name="Haridas S."/>
            <person name="Kuo A."/>
            <person name="Salamov A."/>
            <person name="Ahrendt S.R."/>
            <person name="Lipzen A."/>
            <person name="Sullivan W."/>
            <person name="Andreopoulos W.B."/>
            <person name="Clum A."/>
            <person name="Lindquist E."/>
            <person name="Daum C."/>
            <person name="Ramamoorthy G.K."/>
            <person name="Gryganskyi A."/>
            <person name="Culley D."/>
            <person name="Magnuson J.K."/>
            <person name="James T.Y."/>
            <person name="O'Malley M.A."/>
            <person name="Stajich J.E."/>
            <person name="Spatafora J.W."/>
            <person name="Visel A."/>
            <person name="Grigoriev I.V."/>
        </authorList>
    </citation>
    <scope>NUCLEOTIDE SEQUENCE [LARGE SCALE GENOMIC DNA]</scope>
    <source>
        <strain evidence="13 14">NRRL 1336</strain>
    </source>
</reference>
<keyword evidence="4" id="KW-0349">Heme</keyword>
<evidence type="ECO:0000256" key="2">
    <source>
        <dbReference type="ARBA" id="ARBA00004141"/>
    </source>
</evidence>
<evidence type="ECO:0000259" key="12">
    <source>
        <dbReference type="PROSITE" id="PS50939"/>
    </source>
</evidence>
<evidence type="ECO:0000256" key="10">
    <source>
        <dbReference type="ARBA" id="ARBA00023136"/>
    </source>
</evidence>
<dbReference type="SMART" id="SM00665">
    <property type="entry name" value="B561"/>
    <property type="match status" value="1"/>
</dbReference>
<evidence type="ECO:0000256" key="7">
    <source>
        <dbReference type="ARBA" id="ARBA00022982"/>
    </source>
</evidence>
<dbReference type="GO" id="GO:0016020">
    <property type="term" value="C:membrane"/>
    <property type="evidence" value="ECO:0007669"/>
    <property type="project" value="UniProtKB-SubCell"/>
</dbReference>
<dbReference type="OrthoDB" id="432881at2759"/>
<sequence>MPLDIDERTHLLNSDDSEGQILTTAVTSDKEHRKERDSKGSLLIRLVLMLLAVVILSVLARIPLSVFSLHPFFMTIFVILLTEGIATLQPTHTKNEKHQGLKRHAIIQIVAFLLGLLGFSAIFYNKVISNKSHFTSGHGKLGVSVILYLIAQFLFGLVCAYIPGLAPAVKKLWKYHRLTGYIFLSLVWINVILGLQADYIVDNSWLIPSSFLLSNWSFLVVVFIILGVALRIRPYKLKGQVQFSH</sequence>
<keyword evidence="5 11" id="KW-0812">Transmembrane</keyword>
<feature type="transmembrane region" description="Helical" evidence="11">
    <location>
        <begin position="68"/>
        <end position="86"/>
    </location>
</feature>
<feature type="transmembrane region" description="Helical" evidence="11">
    <location>
        <begin position="106"/>
        <end position="125"/>
    </location>
</feature>